<dbReference type="Proteomes" id="UP000287830">
    <property type="component" value="Unassembled WGS sequence"/>
</dbReference>
<reference evidence="1 2" key="1">
    <citation type="submission" date="2018-11" db="EMBL/GenBank/DDBJ databases">
        <title>Whole genome sequence of Streptomyces chrestomyceticus NBRC 13444(T).</title>
        <authorList>
            <person name="Komaki H."/>
            <person name="Tamura T."/>
        </authorList>
    </citation>
    <scope>NUCLEOTIDE SEQUENCE [LARGE SCALE GENOMIC DNA]</scope>
    <source>
        <strain evidence="1 2">NBRC 13444</strain>
    </source>
</reference>
<dbReference type="GeneID" id="95625699"/>
<accession>A0A7U9L2H2</accession>
<comment type="caution">
    <text evidence="1">The sequence shown here is derived from an EMBL/GenBank/DDBJ whole genome shotgun (WGS) entry which is preliminary data.</text>
</comment>
<dbReference type="RefSeq" id="WP_125048190.1">
    <property type="nucleotide sequence ID" value="NZ_BHZC01000001.1"/>
</dbReference>
<evidence type="ECO:0000313" key="2">
    <source>
        <dbReference type="Proteomes" id="UP000287830"/>
    </source>
</evidence>
<dbReference type="OrthoDB" id="4236862at2"/>
<name>A0A7U9L2H2_9ACTN</name>
<dbReference type="AlphaFoldDB" id="A0A7U9L2H2"/>
<organism evidence="1 2">
    <name type="scientific">Streptomyces chrestomyceticus JCM 4735</name>
    <dbReference type="NCBI Taxonomy" id="1306181"/>
    <lineage>
        <taxon>Bacteria</taxon>
        <taxon>Bacillati</taxon>
        <taxon>Actinomycetota</taxon>
        <taxon>Actinomycetes</taxon>
        <taxon>Kitasatosporales</taxon>
        <taxon>Streptomycetaceae</taxon>
        <taxon>Streptomyces</taxon>
    </lineage>
</organism>
<protein>
    <submittedName>
        <fullName evidence="1">Uncharacterized protein</fullName>
    </submittedName>
</protein>
<gene>
    <name evidence="1" type="ORF">OEIGOIKO_06992</name>
</gene>
<proteinExistence type="predicted"/>
<sequence>MPSFYAWTYTDDDGIRRQMKIRRTRDDRDVVWAPRFPGGPAPWFDADHAENAPSAYFGEADLTTLGVPVAAWPGFDD</sequence>
<dbReference type="EMBL" id="BHZC01000001">
    <property type="protein sequence ID" value="GCD39163.1"/>
    <property type="molecule type" value="Genomic_DNA"/>
</dbReference>
<evidence type="ECO:0000313" key="1">
    <source>
        <dbReference type="EMBL" id="GCD39163.1"/>
    </source>
</evidence>